<dbReference type="RefSeq" id="WP_267780452.1">
    <property type="nucleotide sequence ID" value="NZ_CP113089.1"/>
</dbReference>
<dbReference type="EMBL" id="CP113089">
    <property type="protein sequence ID" value="WAB80758.1"/>
    <property type="molecule type" value="Genomic_DNA"/>
</dbReference>
<dbReference type="KEGG" id="mdb:OVN18_09285"/>
<sequence length="132" mass="13499">MSVIEPAPVDRARLVDEAVLAVEGVRALFPARAALSHAARELAAGRERPARSIVQAGADGTLAVLVAIAVESSAQAPATARAVAASLRRMLGESASITVRIRRVTPPADAALSAAPALTQVESAERDVPFSG</sequence>
<gene>
    <name evidence="1" type="ORF">OVN18_09285</name>
</gene>
<evidence type="ECO:0000313" key="2">
    <source>
        <dbReference type="Proteomes" id="UP001164706"/>
    </source>
</evidence>
<proteinExistence type="predicted"/>
<evidence type="ECO:0000313" key="1">
    <source>
        <dbReference type="EMBL" id="WAB80758.1"/>
    </source>
</evidence>
<reference evidence="1" key="1">
    <citation type="submission" date="2022-11" db="EMBL/GenBank/DDBJ databases">
        <title>Description of Microcella daejonensis nov. sp, isolated from riverside soil.</title>
        <authorList>
            <person name="Molina K.M."/>
            <person name="Kim S.B."/>
        </authorList>
    </citation>
    <scope>NUCLEOTIDE SEQUENCE</scope>
    <source>
        <strain evidence="1">MMS21-STM12</strain>
    </source>
</reference>
<name>A0A9E8MJK5_9MICO</name>
<accession>A0A9E8MJK5</accession>
<organism evidence="1 2">
    <name type="scientific">Microcella daejeonensis</name>
    <dbReference type="NCBI Taxonomy" id="2994971"/>
    <lineage>
        <taxon>Bacteria</taxon>
        <taxon>Bacillati</taxon>
        <taxon>Actinomycetota</taxon>
        <taxon>Actinomycetes</taxon>
        <taxon>Micrococcales</taxon>
        <taxon>Microbacteriaceae</taxon>
        <taxon>Microcella</taxon>
    </lineage>
</organism>
<protein>
    <submittedName>
        <fullName evidence="1">Uncharacterized protein</fullName>
    </submittedName>
</protein>
<dbReference type="AlphaFoldDB" id="A0A9E8MJK5"/>
<dbReference type="Proteomes" id="UP001164706">
    <property type="component" value="Chromosome"/>
</dbReference>
<keyword evidence="2" id="KW-1185">Reference proteome</keyword>